<dbReference type="SUPFAM" id="SSF141371">
    <property type="entry name" value="PilZ domain-like"/>
    <property type="match status" value="1"/>
</dbReference>
<protein>
    <submittedName>
        <fullName evidence="2">PilZ domain-containing protein</fullName>
    </submittedName>
</protein>
<dbReference type="GO" id="GO:0035438">
    <property type="term" value="F:cyclic-di-GMP binding"/>
    <property type="evidence" value="ECO:0007669"/>
    <property type="project" value="InterPro"/>
</dbReference>
<comment type="caution">
    <text evidence="2">The sequence shown here is derived from an EMBL/GenBank/DDBJ whole genome shotgun (WGS) entry which is preliminary data.</text>
</comment>
<reference evidence="2" key="1">
    <citation type="submission" date="2021-01" db="EMBL/GenBank/DDBJ databases">
        <title>Ramlibacter sp. strain AW1 16S ribosomal RNA gene Genome sequencing and assembly.</title>
        <authorList>
            <person name="Kang M."/>
        </authorList>
    </citation>
    <scope>NUCLEOTIDE SEQUENCE</scope>
    <source>
        <strain evidence="2">AW1</strain>
    </source>
</reference>
<name>A0A936ZKX5_9BURK</name>
<proteinExistence type="predicted"/>
<evidence type="ECO:0000313" key="2">
    <source>
        <dbReference type="EMBL" id="MBL0419581.1"/>
    </source>
</evidence>
<gene>
    <name evidence="2" type="ORF">JI739_04380</name>
</gene>
<evidence type="ECO:0000259" key="1">
    <source>
        <dbReference type="Pfam" id="PF07238"/>
    </source>
</evidence>
<accession>A0A936ZKX5</accession>
<dbReference type="Proteomes" id="UP000613011">
    <property type="component" value="Unassembled WGS sequence"/>
</dbReference>
<organism evidence="2 3">
    <name type="scientific">Ramlibacter aurantiacus</name>
    <dbReference type="NCBI Taxonomy" id="2801330"/>
    <lineage>
        <taxon>Bacteria</taxon>
        <taxon>Pseudomonadati</taxon>
        <taxon>Pseudomonadota</taxon>
        <taxon>Betaproteobacteria</taxon>
        <taxon>Burkholderiales</taxon>
        <taxon>Comamonadaceae</taxon>
        <taxon>Ramlibacter</taxon>
    </lineage>
</organism>
<dbReference type="Pfam" id="PF07238">
    <property type="entry name" value="PilZ"/>
    <property type="match status" value="1"/>
</dbReference>
<evidence type="ECO:0000313" key="3">
    <source>
        <dbReference type="Proteomes" id="UP000613011"/>
    </source>
</evidence>
<dbReference type="RefSeq" id="WP_201682597.1">
    <property type="nucleotide sequence ID" value="NZ_JAEQNA010000001.1"/>
</dbReference>
<dbReference type="EMBL" id="JAEQNA010000001">
    <property type="protein sequence ID" value="MBL0419581.1"/>
    <property type="molecule type" value="Genomic_DNA"/>
</dbReference>
<dbReference type="AlphaFoldDB" id="A0A936ZKX5"/>
<sequence>MPAHERRAFPREFLRINLRWEDGSTAYTRDVSPEGMYVWVDAGAFIADWVAVELTDPRSGLRFRAYAEVMRIEPGLTRTGVAMRLHWRRFLRRH</sequence>
<feature type="domain" description="PilZ" evidence="1">
    <location>
        <begin position="5"/>
        <end position="84"/>
    </location>
</feature>
<dbReference type="InterPro" id="IPR009875">
    <property type="entry name" value="PilZ_domain"/>
</dbReference>
<keyword evidence="3" id="KW-1185">Reference proteome</keyword>